<accession>S0KG16</accession>
<dbReference type="PANTHER" id="PTHR37844">
    <property type="entry name" value="SER/THR PROTEIN PHOSPHATASE SUPERFAMILY (AFU_ORTHOLOGUE AFUA_1G14840)"/>
    <property type="match status" value="1"/>
</dbReference>
<dbReference type="InterPro" id="IPR029052">
    <property type="entry name" value="Metallo-depent_PP-like"/>
</dbReference>
<comment type="caution">
    <text evidence="2">The sequence shown here is derived from an EMBL/GenBank/DDBJ whole genome shotgun (WGS) entry which is preliminary data.</text>
</comment>
<dbReference type="SUPFAM" id="SSF56300">
    <property type="entry name" value="Metallo-dependent phosphatases"/>
    <property type="match status" value="1"/>
</dbReference>
<name>S0KG16_9ENTE</name>
<evidence type="ECO:0000313" key="2">
    <source>
        <dbReference type="EMBL" id="EOT43682.1"/>
    </source>
</evidence>
<dbReference type="Proteomes" id="UP000014127">
    <property type="component" value="Unassembled WGS sequence"/>
</dbReference>
<dbReference type="eggNOG" id="COG1409">
    <property type="taxonomic scope" value="Bacteria"/>
</dbReference>
<organism evidence="2 3">
    <name type="scientific">Enterococcus dispar ATCC 51266</name>
    <dbReference type="NCBI Taxonomy" id="1139219"/>
    <lineage>
        <taxon>Bacteria</taxon>
        <taxon>Bacillati</taxon>
        <taxon>Bacillota</taxon>
        <taxon>Bacilli</taxon>
        <taxon>Lactobacillales</taxon>
        <taxon>Enterococcaceae</taxon>
        <taxon>Enterococcus</taxon>
    </lineage>
</organism>
<gene>
    <name evidence="2" type="ORF">OMK_00238</name>
</gene>
<dbReference type="PANTHER" id="PTHR37844:SF1">
    <property type="entry name" value="CALCINEURIN-LIKE PHOSPHOESTERASE DOMAIN-CONTAINING PROTEIN"/>
    <property type="match status" value="1"/>
</dbReference>
<evidence type="ECO:0000313" key="3">
    <source>
        <dbReference type="Proteomes" id="UP000014127"/>
    </source>
</evidence>
<dbReference type="GO" id="GO:0016787">
    <property type="term" value="F:hydrolase activity"/>
    <property type="evidence" value="ECO:0007669"/>
    <property type="project" value="InterPro"/>
</dbReference>
<sequence>MMVKPMQIDYVSDLHLSHYVSLKKNPQKQSDQVQVFIEKYFISNSKGQVLVLAGDYSEYNLQTITMIETFALYYRHVLVVFGNHDHYLTSQSQRKKYDYCSENRLLEIQNYFSEIDNVHILQNQVITIDNVKFAGTRLWYNLTSPKSFEFYKNQSNDSQFIFSCWDNSTSVWKEYHDQDLSFYNSLADIDVMVSHIPPVQPIKSLFPFNECYVCSVNDFKAKRWICGHQHLVDNFEKQGVVFYMNAIGYPWEDNELSIQSFTI</sequence>
<dbReference type="EMBL" id="AHYR01000002">
    <property type="protein sequence ID" value="EOT43682.1"/>
    <property type="molecule type" value="Genomic_DNA"/>
</dbReference>
<dbReference type="PATRIC" id="fig|1139219.3.peg.232"/>
<dbReference type="AlphaFoldDB" id="S0KG16"/>
<evidence type="ECO:0000259" key="1">
    <source>
        <dbReference type="Pfam" id="PF00149"/>
    </source>
</evidence>
<protein>
    <recommendedName>
        <fullName evidence="1">Calcineurin-like phosphoesterase domain-containing protein</fullName>
    </recommendedName>
</protein>
<dbReference type="Gene3D" id="3.60.21.10">
    <property type="match status" value="1"/>
</dbReference>
<keyword evidence="3" id="KW-1185">Reference proteome</keyword>
<dbReference type="InterPro" id="IPR004843">
    <property type="entry name" value="Calcineurin-like_PHP"/>
</dbReference>
<dbReference type="Pfam" id="PF00149">
    <property type="entry name" value="Metallophos"/>
    <property type="match status" value="1"/>
</dbReference>
<dbReference type="STRING" id="44009.RV01_GL001550"/>
<reference evidence="2 3" key="1">
    <citation type="submission" date="2013-03" db="EMBL/GenBank/DDBJ databases">
        <title>The Genome Sequence of Enterococcus dispar ATCC_51266 (Illumina only assembly).</title>
        <authorList>
            <consortium name="The Broad Institute Genomics Platform"/>
            <consortium name="The Broad Institute Genome Sequencing Center for Infectious Disease"/>
            <person name="Earl A."/>
            <person name="Russ C."/>
            <person name="Gilmore M."/>
            <person name="Surin D."/>
            <person name="Walker B."/>
            <person name="Young S."/>
            <person name="Zeng Q."/>
            <person name="Gargeya S."/>
            <person name="Fitzgerald M."/>
            <person name="Haas B."/>
            <person name="Abouelleil A."/>
            <person name="Allen A.W."/>
            <person name="Alvarado L."/>
            <person name="Arachchi H.M."/>
            <person name="Berlin A.M."/>
            <person name="Chapman S.B."/>
            <person name="Gainer-Dewar J."/>
            <person name="Goldberg J."/>
            <person name="Griggs A."/>
            <person name="Gujja S."/>
            <person name="Hansen M."/>
            <person name="Howarth C."/>
            <person name="Imamovic A."/>
            <person name="Ireland A."/>
            <person name="Larimer J."/>
            <person name="McCowan C."/>
            <person name="Murphy C."/>
            <person name="Pearson M."/>
            <person name="Poon T.W."/>
            <person name="Priest M."/>
            <person name="Roberts A."/>
            <person name="Saif S."/>
            <person name="Shea T."/>
            <person name="Sisk P."/>
            <person name="Sykes S."/>
            <person name="Wortman J."/>
            <person name="Nusbaum C."/>
            <person name="Birren B."/>
        </authorList>
    </citation>
    <scope>NUCLEOTIDE SEQUENCE [LARGE SCALE GENOMIC DNA]</scope>
    <source>
        <strain evidence="2 3">ATCC 51266</strain>
    </source>
</reference>
<feature type="domain" description="Calcineurin-like phosphoesterase" evidence="1">
    <location>
        <begin position="6"/>
        <end position="230"/>
    </location>
</feature>
<dbReference type="OrthoDB" id="356681at2"/>
<dbReference type="HOGENOM" id="CLU_078716_0_0_9"/>
<proteinExistence type="predicted"/>